<gene>
    <name evidence="2" type="ORF">QBC36DRAFT_323401</name>
</gene>
<protein>
    <recommendedName>
        <fullName evidence="4">Secreted protein</fullName>
    </recommendedName>
</protein>
<feature type="signal peptide" evidence="1">
    <location>
        <begin position="1"/>
        <end position="31"/>
    </location>
</feature>
<accession>A0AAN6WBM2</accession>
<dbReference type="AlphaFoldDB" id="A0AAN6WBM2"/>
<organism evidence="2 3">
    <name type="scientific">Triangularia setosa</name>
    <dbReference type="NCBI Taxonomy" id="2587417"/>
    <lineage>
        <taxon>Eukaryota</taxon>
        <taxon>Fungi</taxon>
        <taxon>Dikarya</taxon>
        <taxon>Ascomycota</taxon>
        <taxon>Pezizomycotina</taxon>
        <taxon>Sordariomycetes</taxon>
        <taxon>Sordariomycetidae</taxon>
        <taxon>Sordariales</taxon>
        <taxon>Podosporaceae</taxon>
        <taxon>Triangularia</taxon>
    </lineage>
</organism>
<dbReference type="Proteomes" id="UP001302321">
    <property type="component" value="Unassembled WGS sequence"/>
</dbReference>
<evidence type="ECO:0008006" key="4">
    <source>
        <dbReference type="Google" id="ProtNLM"/>
    </source>
</evidence>
<name>A0AAN6WBM2_9PEZI</name>
<sequence length="87" mass="10111">MTPSQASPACPCHHNWFIMCLLSALVEFSLGSQWRENQWPTFMESERGDSTVANYCQEYRIPTDLDRRRLLRPTHQGNAALHPRPVR</sequence>
<evidence type="ECO:0000313" key="2">
    <source>
        <dbReference type="EMBL" id="KAK4179009.1"/>
    </source>
</evidence>
<reference evidence="2" key="1">
    <citation type="journal article" date="2023" name="Mol. Phylogenet. Evol.">
        <title>Genome-scale phylogeny and comparative genomics of the fungal order Sordariales.</title>
        <authorList>
            <person name="Hensen N."/>
            <person name="Bonometti L."/>
            <person name="Westerberg I."/>
            <person name="Brannstrom I.O."/>
            <person name="Guillou S."/>
            <person name="Cros-Aarteil S."/>
            <person name="Calhoun S."/>
            <person name="Haridas S."/>
            <person name="Kuo A."/>
            <person name="Mondo S."/>
            <person name="Pangilinan J."/>
            <person name="Riley R."/>
            <person name="LaButti K."/>
            <person name="Andreopoulos B."/>
            <person name="Lipzen A."/>
            <person name="Chen C."/>
            <person name="Yan M."/>
            <person name="Daum C."/>
            <person name="Ng V."/>
            <person name="Clum A."/>
            <person name="Steindorff A."/>
            <person name="Ohm R.A."/>
            <person name="Martin F."/>
            <person name="Silar P."/>
            <person name="Natvig D.O."/>
            <person name="Lalanne C."/>
            <person name="Gautier V."/>
            <person name="Ament-Velasquez S.L."/>
            <person name="Kruys A."/>
            <person name="Hutchinson M.I."/>
            <person name="Powell A.J."/>
            <person name="Barry K."/>
            <person name="Miller A.N."/>
            <person name="Grigoriev I.V."/>
            <person name="Debuchy R."/>
            <person name="Gladieux P."/>
            <person name="Hiltunen Thoren M."/>
            <person name="Johannesson H."/>
        </authorList>
    </citation>
    <scope>NUCLEOTIDE SEQUENCE</scope>
    <source>
        <strain evidence="2">CBS 892.96</strain>
    </source>
</reference>
<evidence type="ECO:0000313" key="3">
    <source>
        <dbReference type="Proteomes" id="UP001302321"/>
    </source>
</evidence>
<comment type="caution">
    <text evidence="2">The sequence shown here is derived from an EMBL/GenBank/DDBJ whole genome shotgun (WGS) entry which is preliminary data.</text>
</comment>
<dbReference type="EMBL" id="MU866125">
    <property type="protein sequence ID" value="KAK4179009.1"/>
    <property type="molecule type" value="Genomic_DNA"/>
</dbReference>
<evidence type="ECO:0000256" key="1">
    <source>
        <dbReference type="SAM" id="SignalP"/>
    </source>
</evidence>
<reference evidence="2" key="2">
    <citation type="submission" date="2023-05" db="EMBL/GenBank/DDBJ databases">
        <authorList>
            <consortium name="Lawrence Berkeley National Laboratory"/>
            <person name="Steindorff A."/>
            <person name="Hensen N."/>
            <person name="Bonometti L."/>
            <person name="Westerberg I."/>
            <person name="Brannstrom I.O."/>
            <person name="Guillou S."/>
            <person name="Cros-Aarteil S."/>
            <person name="Calhoun S."/>
            <person name="Haridas S."/>
            <person name="Kuo A."/>
            <person name="Mondo S."/>
            <person name="Pangilinan J."/>
            <person name="Riley R."/>
            <person name="Labutti K."/>
            <person name="Andreopoulos B."/>
            <person name="Lipzen A."/>
            <person name="Chen C."/>
            <person name="Yanf M."/>
            <person name="Daum C."/>
            <person name="Ng V."/>
            <person name="Clum A."/>
            <person name="Ohm R."/>
            <person name="Martin F."/>
            <person name="Silar P."/>
            <person name="Natvig D."/>
            <person name="Lalanne C."/>
            <person name="Gautier V."/>
            <person name="Ament-Velasquez S.L."/>
            <person name="Kruys A."/>
            <person name="Hutchinson M.I."/>
            <person name="Powell A.J."/>
            <person name="Barry K."/>
            <person name="Miller A.N."/>
            <person name="Grigoriev I.V."/>
            <person name="Debuchy R."/>
            <person name="Gladieux P."/>
            <person name="Thoren M.H."/>
            <person name="Johannesson H."/>
        </authorList>
    </citation>
    <scope>NUCLEOTIDE SEQUENCE</scope>
    <source>
        <strain evidence="2">CBS 892.96</strain>
    </source>
</reference>
<proteinExistence type="predicted"/>
<keyword evidence="1" id="KW-0732">Signal</keyword>
<keyword evidence="3" id="KW-1185">Reference proteome</keyword>
<feature type="chain" id="PRO_5042883896" description="Secreted protein" evidence="1">
    <location>
        <begin position="32"/>
        <end position="87"/>
    </location>
</feature>